<reference evidence="11" key="1">
    <citation type="submission" date="2023-07" db="EMBL/GenBank/DDBJ databases">
        <authorList>
            <person name="Deng Y."/>
            <person name="Zhang Y.-Q."/>
        </authorList>
    </citation>
    <scope>NUCLEOTIDE SEQUENCE [LARGE SCALE GENOMIC DNA]</scope>
    <source>
        <strain evidence="11">CPCC 205710</strain>
    </source>
</reference>
<dbReference type="Proteomes" id="UP001206639">
    <property type="component" value="Unassembled WGS sequence"/>
</dbReference>
<dbReference type="InterPro" id="IPR046373">
    <property type="entry name" value="Acyl-CoA_Oxase/DH_mid-dom_sf"/>
</dbReference>
<dbReference type="InterPro" id="IPR013786">
    <property type="entry name" value="AcylCoA_DH/ox_N"/>
</dbReference>
<dbReference type="InterPro" id="IPR006089">
    <property type="entry name" value="Acyl-CoA_DH_CS"/>
</dbReference>
<dbReference type="PANTHER" id="PTHR43292">
    <property type="entry name" value="ACYL-COA DEHYDROGENASE"/>
    <property type="match status" value="1"/>
</dbReference>
<dbReference type="InterPro" id="IPR006091">
    <property type="entry name" value="Acyl-CoA_Oxase/DH_mid-dom"/>
</dbReference>
<evidence type="ECO:0000259" key="9">
    <source>
        <dbReference type="Pfam" id="PF02771"/>
    </source>
</evidence>
<dbReference type="SUPFAM" id="SSF47203">
    <property type="entry name" value="Acyl-CoA dehydrogenase C-terminal domain-like"/>
    <property type="match status" value="1"/>
</dbReference>
<dbReference type="EMBL" id="JAODWD010000007">
    <property type="protein sequence ID" value="MCT7662055.1"/>
    <property type="molecule type" value="Genomic_DNA"/>
</dbReference>
<dbReference type="InterPro" id="IPR036250">
    <property type="entry name" value="AcylCo_DH-like_C"/>
</dbReference>
<evidence type="ECO:0000313" key="10">
    <source>
        <dbReference type="EMBL" id="MCT7662055.1"/>
    </source>
</evidence>
<organism evidence="10 11">
    <name type="scientific">Mycobacterium deserti</name>
    <dbReference type="NCBI Taxonomy" id="2978347"/>
    <lineage>
        <taxon>Bacteria</taxon>
        <taxon>Bacillati</taxon>
        <taxon>Actinomycetota</taxon>
        <taxon>Actinomycetes</taxon>
        <taxon>Mycobacteriales</taxon>
        <taxon>Mycobacteriaceae</taxon>
        <taxon>Mycobacterium</taxon>
    </lineage>
</organism>
<evidence type="ECO:0000256" key="2">
    <source>
        <dbReference type="ARBA" id="ARBA00009347"/>
    </source>
</evidence>
<dbReference type="PANTHER" id="PTHR43292:SF4">
    <property type="entry name" value="ACYL-COA DEHYDROGENASE FADE34"/>
    <property type="match status" value="1"/>
</dbReference>
<sequence>MDFSYPPEVEQFRKELLDWLSANLTEDVVSAGRTRGREPHAFEILRQWDAAVADAGWGAVSWPREYGGRGATVLEQLAYAEETTRMRVPVPLNVIGINNIAPAIMQYGTEAQRREFLPRMVRADDIWCQGMSEPDAGSDLASLRTRATRDGNDFVVNGQKIWTSLGHRADWCQLYVRTEPDVPKHKGITCLIVDMASPGIEVRPLVTLNGAADFAEVFFNDVRVSADAVLGPLNGGWQVATTTLSHERAGAARLYAQLQLQLQDLVTDLAEHEVHGITVLSNPSTLRRLGEIAVRIDYLELLCKRSISATLHGGDALGSASLAKSVWAEAGQDLASLAYDLLGPGQTTGRWTDQRLSSRSLTIAGGTTQINKGITAVRVLGLPRP</sequence>
<evidence type="ECO:0000313" key="11">
    <source>
        <dbReference type="Proteomes" id="UP001206639"/>
    </source>
</evidence>
<comment type="cofactor">
    <cofactor evidence="1 6">
        <name>FAD</name>
        <dbReference type="ChEBI" id="CHEBI:57692"/>
    </cofactor>
</comment>
<keyword evidence="4 6" id="KW-0274">FAD</keyword>
<dbReference type="PROSITE" id="PS00072">
    <property type="entry name" value="ACYL_COA_DH_1"/>
    <property type="match status" value="1"/>
</dbReference>
<keyword evidence="5 6" id="KW-0560">Oxidoreductase</keyword>
<accession>A0ABT2MLW0</accession>
<evidence type="ECO:0000256" key="1">
    <source>
        <dbReference type="ARBA" id="ARBA00001974"/>
    </source>
</evidence>
<keyword evidence="3 6" id="KW-0285">Flavoprotein</keyword>
<dbReference type="InterPro" id="IPR037069">
    <property type="entry name" value="AcylCoA_DH/ox_N_sf"/>
</dbReference>
<gene>
    <name evidence="10" type="ORF">N4S67_27015</name>
</gene>
<evidence type="ECO:0000259" key="8">
    <source>
        <dbReference type="Pfam" id="PF02770"/>
    </source>
</evidence>
<evidence type="ECO:0000256" key="4">
    <source>
        <dbReference type="ARBA" id="ARBA00022827"/>
    </source>
</evidence>
<feature type="domain" description="Acyl-CoA dehydrogenase/oxidase C-terminal" evidence="7">
    <location>
        <begin position="234"/>
        <end position="379"/>
    </location>
</feature>
<name>A0ABT2MLW0_9MYCO</name>
<dbReference type="InterPro" id="IPR009075">
    <property type="entry name" value="AcylCo_DH/oxidase_C"/>
</dbReference>
<comment type="similarity">
    <text evidence="2 6">Belongs to the acyl-CoA dehydrogenase family.</text>
</comment>
<dbReference type="InterPro" id="IPR009100">
    <property type="entry name" value="AcylCoA_DH/oxidase_NM_dom_sf"/>
</dbReference>
<evidence type="ECO:0000256" key="3">
    <source>
        <dbReference type="ARBA" id="ARBA00022630"/>
    </source>
</evidence>
<dbReference type="Pfam" id="PF02771">
    <property type="entry name" value="Acyl-CoA_dh_N"/>
    <property type="match status" value="1"/>
</dbReference>
<dbReference type="Gene3D" id="1.20.140.10">
    <property type="entry name" value="Butyryl-CoA Dehydrogenase, subunit A, domain 3"/>
    <property type="match status" value="1"/>
</dbReference>
<dbReference type="Gene3D" id="2.40.110.10">
    <property type="entry name" value="Butyryl-CoA Dehydrogenase, subunit A, domain 2"/>
    <property type="match status" value="1"/>
</dbReference>
<keyword evidence="11" id="KW-1185">Reference proteome</keyword>
<evidence type="ECO:0000256" key="6">
    <source>
        <dbReference type="RuleBase" id="RU362125"/>
    </source>
</evidence>
<dbReference type="Pfam" id="PF02770">
    <property type="entry name" value="Acyl-CoA_dh_M"/>
    <property type="match status" value="1"/>
</dbReference>
<feature type="domain" description="Acyl-CoA oxidase/dehydrogenase middle" evidence="8">
    <location>
        <begin position="128"/>
        <end position="222"/>
    </location>
</feature>
<feature type="domain" description="Acyl-CoA dehydrogenase/oxidase N-terminal" evidence="9">
    <location>
        <begin position="7"/>
        <end position="122"/>
    </location>
</feature>
<dbReference type="Gene3D" id="1.10.540.10">
    <property type="entry name" value="Acyl-CoA dehydrogenase/oxidase, N-terminal domain"/>
    <property type="match status" value="1"/>
</dbReference>
<protein>
    <submittedName>
        <fullName evidence="10">Acyl-CoA dehydrogenase family protein</fullName>
    </submittedName>
</protein>
<dbReference type="RefSeq" id="WP_260996117.1">
    <property type="nucleotide sequence ID" value="NZ_JAODWD010000007.1"/>
</dbReference>
<evidence type="ECO:0000256" key="5">
    <source>
        <dbReference type="ARBA" id="ARBA00023002"/>
    </source>
</evidence>
<dbReference type="InterPro" id="IPR052161">
    <property type="entry name" value="Mycobact_Acyl-CoA_DH"/>
</dbReference>
<evidence type="ECO:0000259" key="7">
    <source>
        <dbReference type="Pfam" id="PF00441"/>
    </source>
</evidence>
<dbReference type="SUPFAM" id="SSF56645">
    <property type="entry name" value="Acyl-CoA dehydrogenase NM domain-like"/>
    <property type="match status" value="1"/>
</dbReference>
<comment type="caution">
    <text evidence="10">The sequence shown here is derived from an EMBL/GenBank/DDBJ whole genome shotgun (WGS) entry which is preliminary data.</text>
</comment>
<dbReference type="Pfam" id="PF00441">
    <property type="entry name" value="Acyl-CoA_dh_1"/>
    <property type="match status" value="1"/>
</dbReference>
<proteinExistence type="inferred from homology"/>